<protein>
    <submittedName>
        <fullName evidence="1">Uncharacterized protein</fullName>
    </submittedName>
</protein>
<gene>
    <name evidence="1" type="ORF">ERS013201_01015</name>
</gene>
<dbReference type="EMBL" id="CWQJ01000005">
    <property type="protein sequence ID" value="CSB81514.1"/>
    <property type="molecule type" value="Genomic_DNA"/>
</dbReference>
<reference evidence="1 2" key="1">
    <citation type="submission" date="2015-07" db="EMBL/GenBank/DDBJ databases">
        <authorList>
            <consortium name="Pathogen Informatics"/>
        </authorList>
    </citation>
    <scope>NUCLEOTIDE SEQUENCE [LARGE SCALE GENOMIC DNA]</scope>
    <source>
        <strain evidence="1 2">A325</strain>
    </source>
</reference>
<name>A0A655W3U5_VIBCL</name>
<evidence type="ECO:0000313" key="2">
    <source>
        <dbReference type="Proteomes" id="UP000046067"/>
    </source>
</evidence>
<dbReference type="AlphaFoldDB" id="A0A655W3U5"/>
<accession>A0A655W3U5</accession>
<organism evidence="1 2">
    <name type="scientific">Vibrio cholerae</name>
    <dbReference type="NCBI Taxonomy" id="666"/>
    <lineage>
        <taxon>Bacteria</taxon>
        <taxon>Pseudomonadati</taxon>
        <taxon>Pseudomonadota</taxon>
        <taxon>Gammaproteobacteria</taxon>
        <taxon>Vibrionales</taxon>
        <taxon>Vibrionaceae</taxon>
        <taxon>Vibrio</taxon>
    </lineage>
</organism>
<dbReference type="Proteomes" id="UP000046067">
    <property type="component" value="Unassembled WGS sequence"/>
</dbReference>
<evidence type="ECO:0000313" key="1">
    <source>
        <dbReference type="EMBL" id="CSB81514.1"/>
    </source>
</evidence>
<proteinExistence type="predicted"/>
<sequence length="64" mass="7413">MCCHIAAFIQLNAELSKHTVWFRMQETHRQKRHITGNHALTACDLVKAWTLTGRRIFPHDVSNA</sequence>